<feature type="compositionally biased region" description="Low complexity" evidence="4">
    <location>
        <begin position="335"/>
        <end position="345"/>
    </location>
</feature>
<feature type="region of interest" description="Disordered" evidence="4">
    <location>
        <begin position="291"/>
        <end position="345"/>
    </location>
</feature>
<dbReference type="SUPFAM" id="SSF52540">
    <property type="entry name" value="P-loop containing nucleoside triphosphate hydrolases"/>
    <property type="match status" value="1"/>
</dbReference>
<dbReference type="InterPro" id="IPR019991">
    <property type="entry name" value="GTP-bd_ribosome_bgen"/>
</dbReference>
<proteinExistence type="predicted"/>
<dbReference type="InterPro" id="IPR027417">
    <property type="entry name" value="P-loop_NTPase"/>
</dbReference>
<dbReference type="OrthoDB" id="9779790at2"/>
<dbReference type="InterPro" id="IPR006073">
    <property type="entry name" value="GTP-bd"/>
</dbReference>
<dbReference type="PIRSF" id="PIRSF006230">
    <property type="entry name" value="MG442"/>
    <property type="match status" value="1"/>
</dbReference>
<evidence type="ECO:0000313" key="7">
    <source>
        <dbReference type="Proteomes" id="UP000261948"/>
    </source>
</evidence>
<dbReference type="GO" id="GO:0006412">
    <property type="term" value="P:translation"/>
    <property type="evidence" value="ECO:0007669"/>
    <property type="project" value="TreeGrafter"/>
</dbReference>
<feature type="binding site" evidence="3">
    <location>
        <begin position="58"/>
        <end position="61"/>
    </location>
    <ligand>
        <name>GTP</name>
        <dbReference type="ChEBI" id="CHEBI:37565"/>
    </ligand>
</feature>
<dbReference type="InterPro" id="IPR016478">
    <property type="entry name" value="GTPase_MTG1"/>
</dbReference>
<evidence type="ECO:0000259" key="5">
    <source>
        <dbReference type="Pfam" id="PF01926"/>
    </source>
</evidence>
<dbReference type="AlphaFoldDB" id="A0A373FDU6"/>
<name>A0A373FDU6_COMTE</name>
<organism evidence="6 7">
    <name type="scientific">Comamonas testosteroni</name>
    <name type="common">Pseudomonas testosteroni</name>
    <dbReference type="NCBI Taxonomy" id="285"/>
    <lineage>
        <taxon>Bacteria</taxon>
        <taxon>Pseudomonadati</taxon>
        <taxon>Pseudomonadota</taxon>
        <taxon>Betaproteobacteria</taxon>
        <taxon>Burkholderiales</taxon>
        <taxon>Comamonadaceae</taxon>
        <taxon>Comamonas</taxon>
    </lineage>
</organism>
<evidence type="ECO:0000256" key="2">
    <source>
        <dbReference type="ARBA" id="ARBA00023134"/>
    </source>
</evidence>
<dbReference type="Pfam" id="PF01926">
    <property type="entry name" value="MMR_HSR1"/>
    <property type="match status" value="1"/>
</dbReference>
<sequence>MAIQWFPGHMHLTRQAIAERVKEIDVVIEVLDARLPGSSANPLLQEMTGHKPRLKILNKQDLADPVQTKAWLDWYNAQSETRAIALDASEAAPTRRLIEQCKLLAPTRGGMAKPMRVLICGVPNVGKSTLINSMSSKTQAKTGNEAGITKIEQRIVLADDFYLWDTPGMLWPRIIVEKSGFNLAASGAVGRNAYDEELVTLELLIYLQKHYAPLLDARYKLGIDAEEIAELHDDELLTLIGKKRGAVMSGGRVNLQKTSELVLTDFRDAILGRITLETPAEFEAWLAEGQQKDAERQAKKDALAAARKKNRAARPPREADAGGARKKAAAQPDNKPAAKARAPKR</sequence>
<feature type="binding site" evidence="3">
    <location>
        <position position="168"/>
    </location>
    <ligand>
        <name>GTP</name>
        <dbReference type="ChEBI" id="CHEBI:37565"/>
    </ligand>
</feature>
<dbReference type="GO" id="GO:0005525">
    <property type="term" value="F:GTP binding"/>
    <property type="evidence" value="ECO:0007669"/>
    <property type="project" value="UniProtKB-KW"/>
</dbReference>
<evidence type="ECO:0000313" key="6">
    <source>
        <dbReference type="EMBL" id="RGE42316.1"/>
    </source>
</evidence>
<gene>
    <name evidence="6" type="primary">ylqF</name>
    <name evidence="6" type="ORF">DZC30_16955</name>
</gene>
<dbReference type="Proteomes" id="UP000261948">
    <property type="component" value="Unassembled WGS sequence"/>
</dbReference>
<feature type="binding site" evidence="3">
    <location>
        <begin position="124"/>
        <end position="129"/>
    </location>
    <ligand>
        <name>GTP</name>
        <dbReference type="ChEBI" id="CHEBI:37565"/>
    </ligand>
</feature>
<protein>
    <submittedName>
        <fullName evidence="6">Ribosome biogenesis GTPase YlqF</fullName>
    </submittedName>
</protein>
<dbReference type="InterPro" id="IPR023179">
    <property type="entry name" value="GTP-bd_ortho_bundle_sf"/>
</dbReference>
<dbReference type="EMBL" id="QURR01000024">
    <property type="protein sequence ID" value="RGE42316.1"/>
    <property type="molecule type" value="Genomic_DNA"/>
</dbReference>
<evidence type="ECO:0000256" key="1">
    <source>
        <dbReference type="ARBA" id="ARBA00022741"/>
    </source>
</evidence>
<dbReference type="PANTHER" id="PTHR45782:SF4">
    <property type="entry name" value="MITOCHONDRIAL RIBOSOME-ASSOCIATED GTPASE 1"/>
    <property type="match status" value="1"/>
</dbReference>
<dbReference type="NCBIfam" id="TIGR03596">
    <property type="entry name" value="GTPase_YlqF"/>
    <property type="match status" value="1"/>
</dbReference>
<dbReference type="CDD" id="cd01856">
    <property type="entry name" value="YlqF"/>
    <property type="match status" value="1"/>
</dbReference>
<keyword evidence="1 3" id="KW-0547">Nucleotide-binding</keyword>
<dbReference type="PANTHER" id="PTHR45782">
    <property type="entry name" value="MITOCHONDRIAL RIBOSOME-ASSOCIATED GTPASE 1"/>
    <property type="match status" value="1"/>
</dbReference>
<dbReference type="Gene3D" id="3.40.50.300">
    <property type="entry name" value="P-loop containing nucleotide triphosphate hydrolases"/>
    <property type="match status" value="1"/>
</dbReference>
<feature type="compositionally biased region" description="Basic and acidic residues" evidence="4">
    <location>
        <begin position="291"/>
        <end position="302"/>
    </location>
</feature>
<comment type="caution">
    <text evidence="6">The sequence shown here is derived from an EMBL/GenBank/DDBJ whole genome shotgun (WGS) entry which is preliminary data.</text>
</comment>
<evidence type="ECO:0000256" key="4">
    <source>
        <dbReference type="SAM" id="MobiDB-lite"/>
    </source>
</evidence>
<accession>A0A373FDU6</accession>
<feature type="domain" description="G" evidence="5">
    <location>
        <begin position="116"/>
        <end position="175"/>
    </location>
</feature>
<evidence type="ECO:0000256" key="3">
    <source>
        <dbReference type="PIRSR" id="PIRSR006230-1"/>
    </source>
</evidence>
<dbReference type="GO" id="GO:0003924">
    <property type="term" value="F:GTPase activity"/>
    <property type="evidence" value="ECO:0007669"/>
    <property type="project" value="TreeGrafter"/>
</dbReference>
<dbReference type="Gene3D" id="1.10.1580.10">
    <property type="match status" value="1"/>
</dbReference>
<keyword evidence="2 3" id="KW-0342">GTP-binding</keyword>
<keyword evidence="7" id="KW-1185">Reference proteome</keyword>
<reference evidence="6 7" key="1">
    <citation type="submission" date="2018-08" db="EMBL/GenBank/DDBJ databases">
        <title>Comamonas testosteroni strain SWCO2.</title>
        <authorList>
            <person name="Jiang N."/>
            <person name="Zhang X.Z."/>
        </authorList>
    </citation>
    <scope>NUCLEOTIDE SEQUENCE [LARGE SCALE GENOMIC DNA]</scope>
    <source>
        <strain evidence="6 7">SWCO2</strain>
    </source>
</reference>